<dbReference type="OrthoDB" id="428577at2759"/>
<dbReference type="PROSITE" id="PS50002">
    <property type="entry name" value="SH3"/>
    <property type="match status" value="1"/>
</dbReference>
<dbReference type="Pfam" id="PF07653">
    <property type="entry name" value="SH3_2"/>
    <property type="match status" value="1"/>
</dbReference>
<evidence type="ECO:0000313" key="5">
    <source>
        <dbReference type="EMBL" id="KAF7369976.1"/>
    </source>
</evidence>
<sequence>MWEKICTAISSFWSECPSIVPTPHGCSLLAVMRSKNPATSSAWLARIPSIPPRPTSMVKIYVVDTTVYEKVWTQYDMDPLDTVRKLKVHIYESEGLPAGRQLLQHEGIELRDEQTLQSYSLEEGCIVKILRNQIWVKLGGLGLPWLVDLDAPLSDLRDTVSERYDLNEDSAAVKFKEQMLAWDDKRTLSSLGMYHYDSVTHIGPYSFKPGSPVPFEHLGIATRQWSDSRSPGSHAHALSHTKALYDWDGDMKHPRITGLPLRKGIIVVTLTDEPGWWHGREDGQNTFGYFPSNYVGDVNATESSDPPPRLPEFSFPRAIPNPAIFILRLGEMGQSYVQVTLNYQNRAPPGEPTLVDVSLVCSATGGRRITSLGIMIRSPSQRVRDLRYPTPRAQQSISVKAIDDRSVENNLGIALNIPHAGLTANASTSREHELTVTESGFRESQMKISGNEHGEHGDIAHWRVDAAEGVGGRREDIPAQMNLSFVLDEKPAVFQYRFFVVSTDAKGNSRTHSGGSLELREGKWKVFDWWARLVTGRKWTAPQDTEARKQARHS</sequence>
<protein>
    <submittedName>
        <fullName evidence="5">Ubiquitin-like domain-containing protein</fullName>
    </submittedName>
</protein>
<dbReference type="Pfam" id="PF00240">
    <property type="entry name" value="ubiquitin"/>
    <property type="match status" value="1"/>
</dbReference>
<dbReference type="CDD" id="cd00174">
    <property type="entry name" value="SH3"/>
    <property type="match status" value="1"/>
</dbReference>
<dbReference type="PROSITE" id="PS50053">
    <property type="entry name" value="UBIQUITIN_2"/>
    <property type="match status" value="1"/>
</dbReference>
<evidence type="ECO:0000259" key="3">
    <source>
        <dbReference type="PROSITE" id="PS50002"/>
    </source>
</evidence>
<dbReference type="Gene3D" id="2.30.30.40">
    <property type="entry name" value="SH3 Domains"/>
    <property type="match status" value="1"/>
</dbReference>
<dbReference type="InterPro" id="IPR001452">
    <property type="entry name" value="SH3_domain"/>
</dbReference>
<dbReference type="Gene3D" id="3.10.20.90">
    <property type="entry name" value="Phosphatidylinositol 3-kinase Catalytic Subunit, Chain A, domain 1"/>
    <property type="match status" value="1"/>
</dbReference>
<dbReference type="CDD" id="cd17039">
    <property type="entry name" value="Ubl_ubiquitin_like"/>
    <property type="match status" value="1"/>
</dbReference>
<dbReference type="AlphaFoldDB" id="A0A8H6Z436"/>
<proteinExistence type="predicted"/>
<feature type="domain" description="Ubiquitin-like" evidence="4">
    <location>
        <begin position="74"/>
        <end position="133"/>
    </location>
</feature>
<dbReference type="Proteomes" id="UP000623467">
    <property type="component" value="Unassembled WGS sequence"/>
</dbReference>
<dbReference type="InterPro" id="IPR000626">
    <property type="entry name" value="Ubiquitin-like_dom"/>
</dbReference>
<name>A0A8H6Z436_9AGAR</name>
<keyword evidence="6" id="KW-1185">Reference proteome</keyword>
<evidence type="ECO:0000256" key="1">
    <source>
        <dbReference type="ARBA" id="ARBA00022443"/>
    </source>
</evidence>
<comment type="caution">
    <text evidence="5">The sequence shown here is derived from an EMBL/GenBank/DDBJ whole genome shotgun (WGS) entry which is preliminary data.</text>
</comment>
<accession>A0A8H6Z436</accession>
<dbReference type="SMART" id="SM00213">
    <property type="entry name" value="UBQ"/>
    <property type="match status" value="1"/>
</dbReference>
<evidence type="ECO:0000313" key="6">
    <source>
        <dbReference type="Proteomes" id="UP000623467"/>
    </source>
</evidence>
<evidence type="ECO:0000259" key="4">
    <source>
        <dbReference type="PROSITE" id="PS50053"/>
    </source>
</evidence>
<feature type="domain" description="SH3" evidence="3">
    <location>
        <begin position="236"/>
        <end position="300"/>
    </location>
</feature>
<dbReference type="SMART" id="SM00326">
    <property type="entry name" value="SH3"/>
    <property type="match status" value="1"/>
</dbReference>
<dbReference type="InterPro" id="IPR036028">
    <property type="entry name" value="SH3-like_dom_sf"/>
</dbReference>
<dbReference type="SUPFAM" id="SSF54236">
    <property type="entry name" value="Ubiquitin-like"/>
    <property type="match status" value="1"/>
</dbReference>
<dbReference type="SUPFAM" id="SSF50044">
    <property type="entry name" value="SH3-domain"/>
    <property type="match status" value="1"/>
</dbReference>
<dbReference type="EMBL" id="JACAZH010000004">
    <property type="protein sequence ID" value="KAF7369976.1"/>
    <property type="molecule type" value="Genomic_DNA"/>
</dbReference>
<evidence type="ECO:0000256" key="2">
    <source>
        <dbReference type="PROSITE-ProRule" id="PRU00192"/>
    </source>
</evidence>
<keyword evidence="1 2" id="KW-0728">SH3 domain</keyword>
<organism evidence="5 6">
    <name type="scientific">Mycena sanguinolenta</name>
    <dbReference type="NCBI Taxonomy" id="230812"/>
    <lineage>
        <taxon>Eukaryota</taxon>
        <taxon>Fungi</taxon>
        <taxon>Dikarya</taxon>
        <taxon>Basidiomycota</taxon>
        <taxon>Agaricomycotina</taxon>
        <taxon>Agaricomycetes</taxon>
        <taxon>Agaricomycetidae</taxon>
        <taxon>Agaricales</taxon>
        <taxon>Marasmiineae</taxon>
        <taxon>Mycenaceae</taxon>
        <taxon>Mycena</taxon>
    </lineage>
</organism>
<reference evidence="5" key="1">
    <citation type="submission" date="2020-05" db="EMBL/GenBank/DDBJ databases">
        <title>Mycena genomes resolve the evolution of fungal bioluminescence.</title>
        <authorList>
            <person name="Tsai I.J."/>
        </authorList>
    </citation>
    <scope>NUCLEOTIDE SEQUENCE</scope>
    <source>
        <strain evidence="5">160909Yilan</strain>
    </source>
</reference>
<dbReference type="InterPro" id="IPR029071">
    <property type="entry name" value="Ubiquitin-like_domsf"/>
</dbReference>
<gene>
    <name evidence="5" type="ORF">MSAN_00627500</name>
</gene>